<dbReference type="AlphaFoldDB" id="A0A7D5RB78"/>
<dbReference type="OrthoDB" id="4212at2157"/>
<dbReference type="InterPro" id="IPR000305">
    <property type="entry name" value="GIY-YIG_endonuc"/>
</dbReference>
<dbReference type="InterPro" id="IPR035901">
    <property type="entry name" value="GIY-YIG_endonuc_sf"/>
</dbReference>
<gene>
    <name evidence="2" type="ORF">C5F50_06605</name>
</gene>
<name>A0A7D5RB78_9ARCH</name>
<dbReference type="GeneID" id="56067750"/>
<sequence>MELLEDKMRVWLESAKFVKPNSGVYVLYNRSKEPIYIGETDNLEQTFTKYVDTDFEGNECKQKTQSYQRVFTENPKEFQLKLMEDFKNETGKFPSCNSEIQLETH</sequence>
<organism evidence="2 3">
    <name type="scientific">Nitrosopumilus ureiphilus</name>
    <dbReference type="NCBI Taxonomy" id="1470067"/>
    <lineage>
        <taxon>Archaea</taxon>
        <taxon>Nitrososphaerota</taxon>
        <taxon>Nitrososphaeria</taxon>
        <taxon>Nitrosopumilales</taxon>
        <taxon>Nitrosopumilaceae</taxon>
        <taxon>Nitrosopumilus</taxon>
    </lineage>
</organism>
<dbReference type="RefSeq" id="WP_179370642.1">
    <property type="nucleotide sequence ID" value="NZ_CP026995.1"/>
</dbReference>
<feature type="domain" description="GIY-YIG" evidence="1">
    <location>
        <begin position="22"/>
        <end position="66"/>
    </location>
</feature>
<dbReference type="Pfam" id="PF01541">
    <property type="entry name" value="GIY-YIG"/>
    <property type="match status" value="1"/>
</dbReference>
<dbReference type="KEGG" id="nue:C5F50_06605"/>
<proteinExistence type="predicted"/>
<dbReference type="CDD" id="cd00719">
    <property type="entry name" value="GIY-YIG_SF"/>
    <property type="match status" value="1"/>
</dbReference>
<reference evidence="2 3" key="1">
    <citation type="submission" date="2018-02" db="EMBL/GenBank/DDBJ databases">
        <title>Complete genome of Nitrosopumilus ureaphilus PS0.</title>
        <authorList>
            <person name="Qin W."/>
            <person name="Zheng Y."/>
            <person name="Stahl D.A."/>
        </authorList>
    </citation>
    <scope>NUCLEOTIDE SEQUENCE [LARGE SCALE GENOMIC DNA]</scope>
    <source>
        <strain evidence="2 3">PS0</strain>
    </source>
</reference>
<dbReference type="EMBL" id="CP026995">
    <property type="protein sequence ID" value="QLH06782.1"/>
    <property type="molecule type" value="Genomic_DNA"/>
</dbReference>
<accession>A0A7D5RB78</accession>
<evidence type="ECO:0000313" key="2">
    <source>
        <dbReference type="EMBL" id="QLH06782.1"/>
    </source>
</evidence>
<evidence type="ECO:0000259" key="1">
    <source>
        <dbReference type="Pfam" id="PF01541"/>
    </source>
</evidence>
<keyword evidence="3" id="KW-1185">Reference proteome</keyword>
<dbReference type="Gene3D" id="3.40.1440.10">
    <property type="entry name" value="GIY-YIG endonuclease"/>
    <property type="match status" value="1"/>
</dbReference>
<protein>
    <recommendedName>
        <fullName evidence="1">GIY-YIG domain-containing protein</fullName>
    </recommendedName>
</protein>
<evidence type="ECO:0000313" key="3">
    <source>
        <dbReference type="Proteomes" id="UP000509478"/>
    </source>
</evidence>
<dbReference type="Proteomes" id="UP000509478">
    <property type="component" value="Chromosome"/>
</dbReference>
<dbReference type="SUPFAM" id="SSF82771">
    <property type="entry name" value="GIY-YIG endonuclease"/>
    <property type="match status" value="1"/>
</dbReference>